<protein>
    <recommendedName>
        <fullName evidence="2">Trematode PH-like domain-containing protein</fullName>
    </recommendedName>
</protein>
<dbReference type="EMBL" id="CAAALY010046503">
    <property type="protein sequence ID" value="VEL20446.1"/>
    <property type="molecule type" value="Genomic_DNA"/>
</dbReference>
<sequence length="527" mass="58417">MPYSRAISASPARKRASSPSQRPSLNWWLDCVVGLFFTTPRHTDFAGCCEKFARVRRLVVTSGVHETVGIRQRRLLRRLVSSASGLCGGIMELFKHIAPMAYMTEEVKPLFNSSIALLGQLTVTKPETEMSISKADSLLHELKMEKKPVRKLRFVCFKDVVLVYRVTSMGLLKEEERLDYSDLHVVYHQPNYPLLLVVGVCVVKRNLAYWLILRCKSLADYNLLCFTLKSGVLSQASSSSTAEANMLRSTVRPETRDSAQQRQSFWASFGNDRLEPQTLANGAASLQSSGSLIRPSISDPIQPTVNLSASSPVHLSNEAGLNEWAGLNEVRIRTKNTTARLAAGSADIGAFGRLSEAAGTASILDLETSPIVASPQPLIRASQPPSLDSLGRFAGFLIFQQHRVTLQAQLVVEMDNKLNRADVEQLVLEHQNTKPLGVYDLVCTDTSVILYLSKLPAPVLSRPVNSAEKAHLQTPNQFLRYRAIQEIFMFSIAPCMMAIKVGRKNAQTSLKIIRFPDDLRLTNVAHL</sequence>
<accession>A0A3S5CMC0</accession>
<proteinExistence type="predicted"/>
<organism evidence="3 4">
    <name type="scientific">Protopolystoma xenopodis</name>
    <dbReference type="NCBI Taxonomy" id="117903"/>
    <lineage>
        <taxon>Eukaryota</taxon>
        <taxon>Metazoa</taxon>
        <taxon>Spiralia</taxon>
        <taxon>Lophotrochozoa</taxon>
        <taxon>Platyhelminthes</taxon>
        <taxon>Monogenea</taxon>
        <taxon>Polyopisthocotylea</taxon>
        <taxon>Polystomatidea</taxon>
        <taxon>Polystomatidae</taxon>
        <taxon>Protopolystoma</taxon>
    </lineage>
</organism>
<feature type="domain" description="Trematode PH-like" evidence="2">
    <location>
        <begin position="109"/>
        <end position="228"/>
    </location>
</feature>
<gene>
    <name evidence="3" type="ORF">PXEA_LOCUS13886</name>
</gene>
<dbReference type="AlphaFoldDB" id="A0A3S5CMC0"/>
<keyword evidence="4" id="KW-1185">Reference proteome</keyword>
<feature type="region of interest" description="Disordered" evidence="1">
    <location>
        <begin position="1"/>
        <end position="22"/>
    </location>
</feature>
<feature type="non-terminal residue" evidence="3">
    <location>
        <position position="1"/>
    </location>
</feature>
<evidence type="ECO:0000256" key="1">
    <source>
        <dbReference type="SAM" id="MobiDB-lite"/>
    </source>
</evidence>
<name>A0A3S5CMC0_9PLAT</name>
<dbReference type="InterPro" id="IPR057376">
    <property type="entry name" value="PH_trem"/>
</dbReference>
<evidence type="ECO:0000259" key="2">
    <source>
        <dbReference type="Pfam" id="PF25356"/>
    </source>
</evidence>
<comment type="caution">
    <text evidence="3">The sequence shown here is derived from an EMBL/GenBank/DDBJ whole genome shotgun (WGS) entry which is preliminary data.</text>
</comment>
<evidence type="ECO:0000313" key="4">
    <source>
        <dbReference type="Proteomes" id="UP000784294"/>
    </source>
</evidence>
<dbReference type="Pfam" id="PF25356">
    <property type="entry name" value="PH_trem"/>
    <property type="match status" value="1"/>
</dbReference>
<dbReference type="Proteomes" id="UP000784294">
    <property type="component" value="Unassembled WGS sequence"/>
</dbReference>
<reference evidence="3" key="1">
    <citation type="submission" date="2018-11" db="EMBL/GenBank/DDBJ databases">
        <authorList>
            <consortium name="Pathogen Informatics"/>
        </authorList>
    </citation>
    <scope>NUCLEOTIDE SEQUENCE</scope>
</reference>
<evidence type="ECO:0000313" key="3">
    <source>
        <dbReference type="EMBL" id="VEL20446.1"/>
    </source>
</evidence>